<keyword evidence="2" id="KW-0812">Transmembrane</keyword>
<dbReference type="Proteomes" id="UP000242146">
    <property type="component" value="Unassembled WGS sequence"/>
</dbReference>
<reference evidence="3 4" key="1">
    <citation type="submission" date="2016-07" db="EMBL/GenBank/DDBJ databases">
        <title>Pervasive Adenine N6-methylation of Active Genes in Fungi.</title>
        <authorList>
            <consortium name="DOE Joint Genome Institute"/>
            <person name="Mondo S.J."/>
            <person name="Dannebaum R.O."/>
            <person name="Kuo R.C."/>
            <person name="Labutti K."/>
            <person name="Haridas S."/>
            <person name="Kuo A."/>
            <person name="Salamov A."/>
            <person name="Ahrendt S.R."/>
            <person name="Lipzen A."/>
            <person name="Sullivan W."/>
            <person name="Andreopoulos W.B."/>
            <person name="Clum A."/>
            <person name="Lindquist E."/>
            <person name="Daum C."/>
            <person name="Ramamoorthy G.K."/>
            <person name="Gryganskyi A."/>
            <person name="Culley D."/>
            <person name="Magnuson J.K."/>
            <person name="James T.Y."/>
            <person name="O'Malley M.A."/>
            <person name="Stajich J.E."/>
            <person name="Spatafora J.W."/>
            <person name="Visel A."/>
            <person name="Grigoriev I.V."/>
        </authorList>
    </citation>
    <scope>NUCLEOTIDE SEQUENCE [LARGE SCALE GENOMIC DNA]</scope>
    <source>
        <strain evidence="3 4">NRRL 3301</strain>
    </source>
</reference>
<evidence type="ECO:0000256" key="2">
    <source>
        <dbReference type="SAM" id="Phobius"/>
    </source>
</evidence>
<evidence type="ECO:0000313" key="4">
    <source>
        <dbReference type="Proteomes" id="UP000242146"/>
    </source>
</evidence>
<organism evidence="3 4">
    <name type="scientific">Hesseltinella vesiculosa</name>
    <dbReference type="NCBI Taxonomy" id="101127"/>
    <lineage>
        <taxon>Eukaryota</taxon>
        <taxon>Fungi</taxon>
        <taxon>Fungi incertae sedis</taxon>
        <taxon>Mucoromycota</taxon>
        <taxon>Mucoromycotina</taxon>
        <taxon>Mucoromycetes</taxon>
        <taxon>Mucorales</taxon>
        <taxon>Cunninghamellaceae</taxon>
        <taxon>Hesseltinella</taxon>
    </lineage>
</organism>
<accession>A0A1X2GDQ5</accession>
<gene>
    <name evidence="3" type="ORF">DM01DRAFT_1375291</name>
</gene>
<dbReference type="AlphaFoldDB" id="A0A1X2GDQ5"/>
<dbReference type="EMBL" id="MCGT01000020">
    <property type="protein sequence ID" value="ORX51557.1"/>
    <property type="molecule type" value="Genomic_DNA"/>
</dbReference>
<evidence type="ECO:0000313" key="3">
    <source>
        <dbReference type="EMBL" id="ORX51557.1"/>
    </source>
</evidence>
<proteinExistence type="predicted"/>
<name>A0A1X2GDQ5_9FUNG</name>
<feature type="transmembrane region" description="Helical" evidence="2">
    <location>
        <begin position="45"/>
        <end position="65"/>
    </location>
</feature>
<feature type="region of interest" description="Disordered" evidence="1">
    <location>
        <begin position="76"/>
        <end position="109"/>
    </location>
</feature>
<sequence>MTGADYGVVTFATTMAFTLPNLERIMAGDYVNLSKPSKMRKNLEILTFLLLVTQLLPSLLPLLRLPSLLLRSRRMPLALAPAPGPSKKRKRKKSNKRRRRQRQRQHAHE</sequence>
<protein>
    <submittedName>
        <fullName evidence="3">Uncharacterized protein</fullName>
    </submittedName>
</protein>
<evidence type="ECO:0000256" key="1">
    <source>
        <dbReference type="SAM" id="MobiDB-lite"/>
    </source>
</evidence>
<keyword evidence="2" id="KW-1133">Transmembrane helix</keyword>
<comment type="caution">
    <text evidence="3">The sequence shown here is derived from an EMBL/GenBank/DDBJ whole genome shotgun (WGS) entry which is preliminary data.</text>
</comment>
<keyword evidence="4" id="KW-1185">Reference proteome</keyword>
<feature type="compositionally biased region" description="Basic residues" evidence="1">
    <location>
        <begin position="86"/>
        <end position="109"/>
    </location>
</feature>
<keyword evidence="2" id="KW-0472">Membrane</keyword>